<gene>
    <name evidence="3" type="ORF">CEPIT_LOCUS30432</name>
</gene>
<evidence type="ECO:0000313" key="4">
    <source>
        <dbReference type="Proteomes" id="UP001152523"/>
    </source>
</evidence>
<feature type="transmembrane region" description="Helical" evidence="2">
    <location>
        <begin position="71"/>
        <end position="91"/>
    </location>
</feature>
<name>A0AAV0F3Z5_9ASTE</name>
<dbReference type="AlphaFoldDB" id="A0AAV0F3Z5"/>
<evidence type="ECO:0008006" key="5">
    <source>
        <dbReference type="Google" id="ProtNLM"/>
    </source>
</evidence>
<evidence type="ECO:0000256" key="1">
    <source>
        <dbReference type="SAM" id="MobiDB-lite"/>
    </source>
</evidence>
<evidence type="ECO:0000256" key="2">
    <source>
        <dbReference type="SAM" id="Phobius"/>
    </source>
</evidence>
<dbReference type="Proteomes" id="UP001152523">
    <property type="component" value="Unassembled WGS sequence"/>
</dbReference>
<evidence type="ECO:0000313" key="3">
    <source>
        <dbReference type="EMBL" id="CAH9130180.1"/>
    </source>
</evidence>
<dbReference type="EMBL" id="CAMAPF010000958">
    <property type="protein sequence ID" value="CAH9130180.1"/>
    <property type="molecule type" value="Genomic_DNA"/>
</dbReference>
<keyword evidence="4" id="KW-1185">Reference proteome</keyword>
<feature type="compositionally biased region" description="Basic residues" evidence="1">
    <location>
        <begin position="54"/>
        <end position="65"/>
    </location>
</feature>
<comment type="caution">
    <text evidence="3">The sequence shown here is derived from an EMBL/GenBank/DDBJ whole genome shotgun (WGS) entry which is preliminary data.</text>
</comment>
<sequence>MAPKRNQSEGSNSRGPIRGYEDVQFGPGDHRKRFVTALKRTPSLEEEEEEGEKTRKRRNRKHRRPLNPRKCCFVTSFTILGGFSFLFLPLYELMIL</sequence>
<feature type="region of interest" description="Disordered" evidence="1">
    <location>
        <begin position="1"/>
        <end position="65"/>
    </location>
</feature>
<keyword evidence="2" id="KW-1133">Transmembrane helix</keyword>
<keyword evidence="2" id="KW-0472">Membrane</keyword>
<organism evidence="3 4">
    <name type="scientific">Cuscuta epithymum</name>
    <dbReference type="NCBI Taxonomy" id="186058"/>
    <lineage>
        <taxon>Eukaryota</taxon>
        <taxon>Viridiplantae</taxon>
        <taxon>Streptophyta</taxon>
        <taxon>Embryophyta</taxon>
        <taxon>Tracheophyta</taxon>
        <taxon>Spermatophyta</taxon>
        <taxon>Magnoliopsida</taxon>
        <taxon>eudicotyledons</taxon>
        <taxon>Gunneridae</taxon>
        <taxon>Pentapetalae</taxon>
        <taxon>asterids</taxon>
        <taxon>lamiids</taxon>
        <taxon>Solanales</taxon>
        <taxon>Convolvulaceae</taxon>
        <taxon>Cuscuteae</taxon>
        <taxon>Cuscuta</taxon>
        <taxon>Cuscuta subgen. Cuscuta</taxon>
    </lineage>
</organism>
<protein>
    <recommendedName>
        <fullName evidence="5">Transmembrane protein</fullName>
    </recommendedName>
</protein>
<reference evidence="3" key="1">
    <citation type="submission" date="2022-07" db="EMBL/GenBank/DDBJ databases">
        <authorList>
            <person name="Macas J."/>
            <person name="Novak P."/>
            <person name="Neumann P."/>
        </authorList>
    </citation>
    <scope>NUCLEOTIDE SEQUENCE</scope>
</reference>
<accession>A0AAV0F3Z5</accession>
<keyword evidence="2" id="KW-0812">Transmembrane</keyword>
<proteinExistence type="predicted"/>